<proteinExistence type="predicted"/>
<dbReference type="InterPro" id="IPR050708">
    <property type="entry name" value="T6SS_VgrG/RHS"/>
</dbReference>
<comment type="caution">
    <text evidence="4">The sequence shown here is derived from an EMBL/GenBank/DDBJ whole genome shotgun (WGS) entry which is preliminary data.</text>
</comment>
<feature type="compositionally biased region" description="Polar residues" evidence="2">
    <location>
        <begin position="984"/>
        <end position="997"/>
    </location>
</feature>
<dbReference type="Pfam" id="PF14431">
    <property type="entry name" value="YwqJ-deaminase"/>
    <property type="match status" value="1"/>
</dbReference>
<sequence>MLEDGALLLHDATGYTLITSDGRRHEFPGTPNPGQRLLLSRIIDRNGNAIKLNYRDGVLESIIDSVQRVVRVRRHQGGRIAAFEVKNSPSQGRWIAYRTYTFDTAGDLVCATDAEGHASRFSYSEHLMTSHTYPVGLRVVYRYDAQGRCVETWGEHPGAGDPSLADDVPAFLADRTTEARGVYHCKLEYGGDGYTEVVDSRQVRRYFGNGLGKIDKVAWGVGVHTSSYDQHGNLLAYTDALGATWRWERDAQGNVVRAVDPMGATTEYRYDEAGNLAGIIDPHGVWTRYEHDARGNLLAVHDASGDVIRYAYDDRGLLVEATLPNGGVTRIHRDAHGNPTEIVEPSGAFKRIRYDYLGCVHAMTDERGYERRYVYSARREVVAVHLPDGGQYSFAYDADGRLERLTDPVGRVHELRWAGLGAVHELRKPDGSRIRYRYDREGALTLVINEKGECHRIVRNPAGWIVEEQTFDGRHVRYQMDVAGRITLIESDSRDKTEFVYDACGRIVERIYSDATKDSFAYDACGRMISASNNAVQCEFTYDDRGWMTRETQIFGGATNVVSSAYDALGKRRMKLTSLGYREAVEHDAIGQPVRLLLGGVDPIEFRWDAQGFETERVLPGGGAVQTKVDPLGRVERRRVIKQSGGPVVGPGQPEWVGPSPLKITSERAYRYSAAGDLLEEWDLSKGRVIYTYDPAGQILSKLPEQARAEVYAYDEAGNLFEQGAGAEPRTYELGGKLVRRGRSELLYDRDGRLVERRVIESDGQRRVWRYHWNARGLLSHVVTPDGQRVGFVYDPFARRVAKRTVASDGIVWLTRFVWDGDVLVHEIRESAGAIGAPVVEQRTYCFRPGTVFPLAHVDAIPDGSRSLAAEWVHYVNDRTERPSVLVRGDGEVLARLETRVWGGVEQQESALATTPLRYPGQYEDEETGLCYNRYRYYDAESGRYVSADPIGLQGGLRPFGYANNQPLLVIDPDGLDPVLSTVSGSSGSFTRGSQESPAEIGGGTNPDLHDIIRQSLPPTVNNRYPGGPDPKSCAEPRALTAYIRKWEKVNRDGKPLDPDNPEDHADIRKCLGSITSVSAQNPANGSQEAVDRAPCPNCSQLLADLHSKWGGPTPDKIQRGYPALTGKRGAKRGIGEPTNFSSPKDPSWLKDPLPKDVSYHRHEDYGRPV</sequence>
<feature type="domain" description="Teneurin-like YD-shell" evidence="3">
    <location>
        <begin position="688"/>
        <end position="806"/>
    </location>
</feature>
<accession>A0A150T860</accession>
<dbReference type="InterPro" id="IPR031325">
    <property type="entry name" value="RHS_repeat"/>
</dbReference>
<dbReference type="Proteomes" id="UP000075515">
    <property type="component" value="Unassembled WGS sequence"/>
</dbReference>
<dbReference type="InterPro" id="IPR025968">
    <property type="entry name" value="YwqJ_deaminase"/>
</dbReference>
<dbReference type="InterPro" id="IPR022385">
    <property type="entry name" value="Rhs_assc_core"/>
</dbReference>
<dbReference type="Pfam" id="PF25023">
    <property type="entry name" value="TEN_YD-shell"/>
    <property type="match status" value="2"/>
</dbReference>
<evidence type="ECO:0000256" key="1">
    <source>
        <dbReference type="ARBA" id="ARBA00022737"/>
    </source>
</evidence>
<name>A0A150T860_SORCE</name>
<reference evidence="4 5" key="1">
    <citation type="submission" date="2014-02" db="EMBL/GenBank/DDBJ databases">
        <title>The small core and large imbalanced accessory genome model reveals a collaborative survival strategy of Sorangium cellulosum strains in nature.</title>
        <authorList>
            <person name="Han K."/>
            <person name="Peng R."/>
            <person name="Blom J."/>
            <person name="Li Y.-Z."/>
        </authorList>
    </citation>
    <scope>NUCLEOTIDE SEQUENCE [LARGE SCALE GENOMIC DNA]</scope>
    <source>
        <strain evidence="4 5">So0149</strain>
    </source>
</reference>
<dbReference type="EMBL" id="JEMC01000945">
    <property type="protein sequence ID" value="KYG00902.1"/>
    <property type="molecule type" value="Genomic_DNA"/>
</dbReference>
<feature type="compositionally biased region" description="Basic and acidic residues" evidence="2">
    <location>
        <begin position="1153"/>
        <end position="1170"/>
    </location>
</feature>
<feature type="region of interest" description="Disordered" evidence="2">
    <location>
        <begin position="1121"/>
        <end position="1170"/>
    </location>
</feature>
<organism evidence="4 5">
    <name type="scientific">Sorangium cellulosum</name>
    <name type="common">Polyangium cellulosum</name>
    <dbReference type="NCBI Taxonomy" id="56"/>
    <lineage>
        <taxon>Bacteria</taxon>
        <taxon>Pseudomonadati</taxon>
        <taxon>Myxococcota</taxon>
        <taxon>Polyangia</taxon>
        <taxon>Polyangiales</taxon>
        <taxon>Polyangiaceae</taxon>
        <taxon>Sorangium</taxon>
    </lineage>
</organism>
<dbReference type="Pfam" id="PF05593">
    <property type="entry name" value="RHS_repeat"/>
    <property type="match status" value="2"/>
</dbReference>
<dbReference type="InterPro" id="IPR056823">
    <property type="entry name" value="TEN-like_YD-shell"/>
</dbReference>
<evidence type="ECO:0000259" key="3">
    <source>
        <dbReference type="Pfam" id="PF25023"/>
    </source>
</evidence>
<gene>
    <name evidence="4" type="ORF">BE18_36510</name>
</gene>
<dbReference type="NCBIfam" id="TIGR03696">
    <property type="entry name" value="Rhs_assc_core"/>
    <property type="match status" value="1"/>
</dbReference>
<dbReference type="PANTHER" id="PTHR32305:SF15">
    <property type="entry name" value="PROTEIN RHSA-RELATED"/>
    <property type="match status" value="1"/>
</dbReference>
<evidence type="ECO:0000313" key="5">
    <source>
        <dbReference type="Proteomes" id="UP000075515"/>
    </source>
</evidence>
<evidence type="ECO:0000313" key="4">
    <source>
        <dbReference type="EMBL" id="KYG00902.1"/>
    </source>
</evidence>
<feature type="region of interest" description="Disordered" evidence="2">
    <location>
        <begin position="984"/>
        <end position="1004"/>
    </location>
</feature>
<evidence type="ECO:0000256" key="2">
    <source>
        <dbReference type="SAM" id="MobiDB-lite"/>
    </source>
</evidence>
<dbReference type="Gene3D" id="2.180.10.10">
    <property type="entry name" value="RHS repeat-associated core"/>
    <property type="match status" value="3"/>
</dbReference>
<protein>
    <recommendedName>
        <fullName evidence="3">Teneurin-like YD-shell domain-containing protein</fullName>
    </recommendedName>
</protein>
<feature type="domain" description="Teneurin-like YD-shell" evidence="3">
    <location>
        <begin position="351"/>
        <end position="444"/>
    </location>
</feature>
<keyword evidence="1" id="KW-0677">Repeat</keyword>
<dbReference type="InterPro" id="IPR006530">
    <property type="entry name" value="YD"/>
</dbReference>
<dbReference type="PANTHER" id="PTHR32305">
    <property type="match status" value="1"/>
</dbReference>
<dbReference type="NCBIfam" id="TIGR01643">
    <property type="entry name" value="YD_repeat_2x"/>
    <property type="match status" value="5"/>
</dbReference>
<dbReference type="AlphaFoldDB" id="A0A150T860"/>